<dbReference type="InterPro" id="IPR046749">
    <property type="entry name" value="SHOCT_2"/>
</dbReference>
<protein>
    <recommendedName>
        <fullName evidence="1">SHOCT-like domain-containing protein</fullName>
    </recommendedName>
</protein>
<evidence type="ECO:0000259" key="1">
    <source>
        <dbReference type="Pfam" id="PF20612"/>
    </source>
</evidence>
<gene>
    <name evidence="2" type="ORF">N573_009320</name>
</gene>
<dbReference type="Proteomes" id="UP000016629">
    <property type="component" value="Chromosome"/>
</dbReference>
<name>A0A806T9L3_LIMFE</name>
<evidence type="ECO:0000313" key="3">
    <source>
        <dbReference type="Proteomes" id="UP000016629"/>
    </source>
</evidence>
<dbReference type="RefSeq" id="WP_035437374.1">
    <property type="nucleotide sequence ID" value="NZ_CP011536.1"/>
</dbReference>
<dbReference type="Pfam" id="PF20612">
    <property type="entry name" value="SHOCT_2"/>
    <property type="match status" value="1"/>
</dbReference>
<accession>A0A806T9L3</accession>
<proteinExistence type="predicted"/>
<reference evidence="2 3" key="2">
    <citation type="journal article" name="FEMS Microbiol. Lett.">
        <title>Lactobacillus fermentum 3872 genome sequencing reveals plasmid and chromosomal genes potentially involved in a probiotic activity.</title>
        <authorList>
            <person name="Lehri B."/>
            <person name="Seddon A.M."/>
            <person name="Karlyshev A.V."/>
        </authorList>
    </citation>
    <scope>NUCLEOTIDE SEQUENCE [LARGE SCALE GENOMIC DNA]</scope>
    <source>
        <strain evidence="2 3">3872</strain>
    </source>
</reference>
<dbReference type="AlphaFoldDB" id="A0A806T9L3"/>
<evidence type="ECO:0000313" key="2">
    <source>
        <dbReference type="EMBL" id="AKM51843.1"/>
    </source>
</evidence>
<sequence>MVKKVQPVTHQPLITTSENISSEQLLNDLHYQQSKQIIQNLLNKGLISPTEFKGIDALNKQSFPPLLGPGNVDTSKL</sequence>
<dbReference type="EMBL" id="CP011536">
    <property type="protein sequence ID" value="AKM51843.1"/>
    <property type="molecule type" value="Genomic_DNA"/>
</dbReference>
<organism evidence="2 3">
    <name type="scientific">Limosilactobacillus fermentum 3872</name>
    <dbReference type="NCBI Taxonomy" id="1381124"/>
    <lineage>
        <taxon>Bacteria</taxon>
        <taxon>Bacillati</taxon>
        <taxon>Bacillota</taxon>
        <taxon>Bacilli</taxon>
        <taxon>Lactobacillales</taxon>
        <taxon>Lactobacillaceae</taxon>
        <taxon>Limosilactobacillus</taxon>
    </lineage>
</organism>
<feature type="domain" description="SHOCT-like" evidence="1">
    <location>
        <begin position="21"/>
        <end position="68"/>
    </location>
</feature>
<reference evidence="2 3" key="1">
    <citation type="journal article" date="2013" name="Genome Announc.">
        <title>Draft Genome Sequence of Lactobacillus fermentum Strain 3872.</title>
        <authorList>
            <person name="Karlyshev A.V."/>
            <person name="Raju K."/>
            <person name="Abramov V.M."/>
        </authorList>
    </citation>
    <scope>NUCLEOTIDE SEQUENCE [LARGE SCALE GENOMIC DNA]</scope>
    <source>
        <strain evidence="2 3">3872</strain>
    </source>
</reference>